<keyword evidence="8" id="KW-0276">Fatty acid metabolism</keyword>
<dbReference type="SUPFAM" id="SSF56801">
    <property type="entry name" value="Acetyl-CoA synthetase-like"/>
    <property type="match status" value="1"/>
</dbReference>
<evidence type="ECO:0000256" key="3">
    <source>
        <dbReference type="ARBA" id="ARBA00022448"/>
    </source>
</evidence>
<dbReference type="FunFam" id="3.40.50.12780:FF:000019">
    <property type="entry name" value="Long-chain fatty acid transporter"/>
    <property type="match status" value="1"/>
</dbReference>
<proteinExistence type="inferred from homology"/>
<dbReference type="InterPro" id="IPR020845">
    <property type="entry name" value="AMP-binding_CS"/>
</dbReference>
<evidence type="ECO:0000256" key="11">
    <source>
        <dbReference type="ARBA" id="ARBA00023055"/>
    </source>
</evidence>
<dbReference type="GO" id="GO:0004467">
    <property type="term" value="F:long-chain fatty acid-CoA ligase activity"/>
    <property type="evidence" value="ECO:0007669"/>
    <property type="project" value="UniProtKB-EC"/>
</dbReference>
<evidence type="ECO:0000256" key="15">
    <source>
        <dbReference type="ARBA" id="ARBA00036527"/>
    </source>
</evidence>
<keyword evidence="4" id="KW-1003">Cell membrane</keyword>
<keyword evidence="9" id="KW-0067">ATP-binding</keyword>
<dbReference type="GO" id="GO:0006869">
    <property type="term" value="P:lipid transport"/>
    <property type="evidence" value="ECO:0007669"/>
    <property type="project" value="UniProtKB-KW"/>
</dbReference>
<comment type="catalytic activity">
    <reaction evidence="18">
        <text>tetracosanoate + ATP + CoA = tetracosanoyl-CoA + AMP + diphosphate</text>
        <dbReference type="Rhea" id="RHEA:33639"/>
        <dbReference type="ChEBI" id="CHEBI:30616"/>
        <dbReference type="ChEBI" id="CHEBI:31014"/>
        <dbReference type="ChEBI" id="CHEBI:33019"/>
        <dbReference type="ChEBI" id="CHEBI:57287"/>
        <dbReference type="ChEBI" id="CHEBI:65052"/>
        <dbReference type="ChEBI" id="CHEBI:456215"/>
    </reaction>
    <physiologicalReaction direction="left-to-right" evidence="18">
        <dbReference type="Rhea" id="RHEA:33640"/>
    </physiologicalReaction>
</comment>
<keyword evidence="11" id="KW-0445">Lipid transport</keyword>
<keyword evidence="10 22" id="KW-1133">Transmembrane helix</keyword>
<evidence type="ECO:0000256" key="21">
    <source>
        <dbReference type="ARBA" id="ARBA00078285"/>
    </source>
</evidence>
<dbReference type="InterPro" id="IPR042099">
    <property type="entry name" value="ANL_N_sf"/>
</dbReference>
<dbReference type="InterPro" id="IPR000873">
    <property type="entry name" value="AMP-dep_synth/lig_dom"/>
</dbReference>
<evidence type="ECO:0000256" key="13">
    <source>
        <dbReference type="ARBA" id="ARBA00023140"/>
    </source>
</evidence>
<evidence type="ECO:0000256" key="4">
    <source>
        <dbReference type="ARBA" id="ARBA00022475"/>
    </source>
</evidence>
<evidence type="ECO:0000256" key="2">
    <source>
        <dbReference type="ARBA" id="ARBA00006432"/>
    </source>
</evidence>
<dbReference type="Proteomes" id="UP001634394">
    <property type="component" value="Unassembled WGS sequence"/>
</dbReference>
<dbReference type="FunFam" id="3.30.300.30:FF:000002">
    <property type="entry name" value="Long-chain fatty acid transport protein 1"/>
    <property type="match status" value="1"/>
</dbReference>
<keyword evidence="13" id="KW-0576">Peroxisome</keyword>
<evidence type="ECO:0000256" key="5">
    <source>
        <dbReference type="ARBA" id="ARBA00022598"/>
    </source>
</evidence>
<keyword evidence="6 22" id="KW-0812">Transmembrane</keyword>
<evidence type="ECO:0000256" key="22">
    <source>
        <dbReference type="SAM" id="Phobius"/>
    </source>
</evidence>
<feature type="transmembrane region" description="Helical" evidence="22">
    <location>
        <begin position="268"/>
        <end position="290"/>
    </location>
</feature>
<dbReference type="GO" id="GO:0005524">
    <property type="term" value="F:ATP binding"/>
    <property type="evidence" value="ECO:0007669"/>
    <property type="project" value="UniProtKB-KW"/>
</dbReference>
<evidence type="ECO:0000256" key="20">
    <source>
        <dbReference type="ARBA" id="ARBA00068795"/>
    </source>
</evidence>
<gene>
    <name evidence="24" type="ORF">ACJMK2_043290</name>
</gene>
<dbReference type="EMBL" id="JBJQND010000009">
    <property type="protein sequence ID" value="KAL3865946.1"/>
    <property type="molecule type" value="Genomic_DNA"/>
</dbReference>
<comment type="function">
    <text evidence="19">Acyl-CoA synthetase required for both the import of long chain fatty acids (LCFAs) (C14-C18) and the activation very long chain fatty acids (VLCFAs) (C20-C26) by esterification of the fatty acids into metabolically active CoA-thioesters for subsequent degradation or incorporation into phospholipids. The transport and fatty acyl-CoA synthetase activities are genetically separable and are thus independent activities. Esterifies VLCFAs in the peroxisome matrix. The VLCFAs are actively transported into peroxisomes by a PXA1-PXA2 heterodimeric transporter in the peroxisomal membrane.</text>
</comment>
<evidence type="ECO:0000313" key="25">
    <source>
        <dbReference type="Proteomes" id="UP001634394"/>
    </source>
</evidence>
<evidence type="ECO:0000256" key="8">
    <source>
        <dbReference type="ARBA" id="ARBA00022832"/>
    </source>
</evidence>
<dbReference type="GO" id="GO:0005886">
    <property type="term" value="C:plasma membrane"/>
    <property type="evidence" value="ECO:0007669"/>
    <property type="project" value="UniProtKB-SubCell"/>
</dbReference>
<accession>A0ABD3VXT3</accession>
<evidence type="ECO:0000256" key="6">
    <source>
        <dbReference type="ARBA" id="ARBA00022692"/>
    </source>
</evidence>
<evidence type="ECO:0000256" key="18">
    <source>
        <dbReference type="ARBA" id="ARBA00048666"/>
    </source>
</evidence>
<keyword evidence="3" id="KW-0813">Transport</keyword>
<organism evidence="24 25">
    <name type="scientific">Sinanodonta woodiana</name>
    <name type="common">Chinese pond mussel</name>
    <name type="synonym">Anodonta woodiana</name>
    <dbReference type="NCBI Taxonomy" id="1069815"/>
    <lineage>
        <taxon>Eukaryota</taxon>
        <taxon>Metazoa</taxon>
        <taxon>Spiralia</taxon>
        <taxon>Lophotrochozoa</taxon>
        <taxon>Mollusca</taxon>
        <taxon>Bivalvia</taxon>
        <taxon>Autobranchia</taxon>
        <taxon>Heteroconchia</taxon>
        <taxon>Palaeoheterodonta</taxon>
        <taxon>Unionida</taxon>
        <taxon>Unionoidea</taxon>
        <taxon>Unionidae</taxon>
        <taxon>Unioninae</taxon>
        <taxon>Sinanodonta</taxon>
    </lineage>
</organism>
<protein>
    <recommendedName>
        <fullName evidence="20">Very long-chain fatty acid transport protein</fullName>
        <ecNumber evidence="14">6.2.1.3</ecNumber>
    </recommendedName>
    <alternativeName>
        <fullName evidence="16">Long-chain-fatty-acid--CoA ligase</fullName>
    </alternativeName>
    <alternativeName>
        <fullName evidence="21">Very-long-chain acyl-CoA synthetase</fullName>
    </alternativeName>
</protein>
<dbReference type="PANTHER" id="PTHR43107:SF22">
    <property type="entry name" value="VERY LONG-CHAIN ACYL-COA SYNTHETASE"/>
    <property type="match status" value="1"/>
</dbReference>
<evidence type="ECO:0000256" key="16">
    <source>
        <dbReference type="ARBA" id="ARBA00041297"/>
    </source>
</evidence>
<comment type="similarity">
    <text evidence="2">Belongs to the ATP-dependent AMP-binding enzyme family.</text>
</comment>
<keyword evidence="25" id="KW-1185">Reference proteome</keyword>
<keyword evidence="8" id="KW-0443">Lipid metabolism</keyword>
<comment type="catalytic activity">
    <reaction evidence="15">
        <text>a very long-chain fatty acid + ATP + CoA = a very long-chain fatty acyl-CoA + AMP + diphosphate</text>
        <dbReference type="Rhea" id="RHEA:54536"/>
        <dbReference type="ChEBI" id="CHEBI:30616"/>
        <dbReference type="ChEBI" id="CHEBI:33019"/>
        <dbReference type="ChEBI" id="CHEBI:57287"/>
        <dbReference type="ChEBI" id="CHEBI:58950"/>
        <dbReference type="ChEBI" id="CHEBI:138261"/>
        <dbReference type="ChEBI" id="CHEBI:456215"/>
    </reaction>
    <physiologicalReaction direction="left-to-right" evidence="15">
        <dbReference type="Rhea" id="RHEA:54537"/>
    </physiologicalReaction>
</comment>
<dbReference type="Pfam" id="PF00501">
    <property type="entry name" value="AMP-binding"/>
    <property type="match status" value="1"/>
</dbReference>
<evidence type="ECO:0000256" key="9">
    <source>
        <dbReference type="ARBA" id="ARBA00022840"/>
    </source>
</evidence>
<sequence>MSKNREKLLYGAAGVVGSSILAWRTLFPWIGYDIQYLKRSVEVGKYVMKNITSGRYLIDMFEDDVQNYPTKPFIVFEDRVYTYEFMDQQANRVASVASQWKLKVGETVAIMITNEPAFIWTFLGLQKLGIAVAFINFNIRKKPLVHSIRVCEAKVLIVGQGDDLLQAAEEIRLELEDVPIFIQGTSLLQGQSYTSFDELMQHAVPAGVCKAVRAGVHPLTPCCYIFTSGTTGLPKPCIISQTKAVALSALLILVKFSDKDIVYTPLPLYHSAGGGIGLLGTIGTGATLVLRRKFSAHHFWEDCRKYNVTIAQYIGELCRYLLAVPEHPVDGEHCVRVMIGNGLRMDIWERFQSRFKVPNICEFFGATEGTTAIMNVSNRVGSCGRVSPFINLFDPVKKYIVKFDVIRDEPIRDKDGHCILVKPGETGLLLATIPPQILQAGFYKGSKEMNEKRIIRNVFKDGDVFFCYGDLLQIDNDYFAYFKDRLGDTFRWKGENVSTYEVADVMTGLDFIHDANVYGVEIPGTDGRAGMAAIHLVDGTPISDDILKMIFNHCVKNLPFYAQPVFLRFPKDHTLTLTFKQHKVELVKEGYDPDIVTDPLFFRDDVNQTYSPLTKESFIQFRSKSKL</sequence>
<dbReference type="PANTHER" id="PTHR43107">
    <property type="entry name" value="LONG-CHAIN FATTY ACID TRANSPORT PROTEIN"/>
    <property type="match status" value="1"/>
</dbReference>
<dbReference type="AlphaFoldDB" id="A0ABD3VXT3"/>
<dbReference type="EC" id="6.2.1.3" evidence="14"/>
<evidence type="ECO:0000256" key="12">
    <source>
        <dbReference type="ARBA" id="ARBA00023136"/>
    </source>
</evidence>
<comment type="subcellular location">
    <subcellularLocation>
        <location evidence="1">Cell membrane</location>
        <topology evidence="1">Multi-pass membrane protein</topology>
    </subcellularLocation>
    <subcellularLocation>
        <location evidence="17">Peroxisome membrane</location>
    </subcellularLocation>
</comment>
<evidence type="ECO:0000256" key="14">
    <source>
        <dbReference type="ARBA" id="ARBA00026121"/>
    </source>
</evidence>
<feature type="transmembrane region" description="Helical" evidence="22">
    <location>
        <begin position="117"/>
        <end position="139"/>
    </location>
</feature>
<evidence type="ECO:0000256" key="17">
    <source>
        <dbReference type="ARBA" id="ARBA00046271"/>
    </source>
</evidence>
<reference evidence="24 25" key="1">
    <citation type="submission" date="2024-11" db="EMBL/GenBank/DDBJ databases">
        <title>Chromosome-level genome assembly of the freshwater bivalve Anodonta woodiana.</title>
        <authorList>
            <person name="Chen X."/>
        </authorList>
    </citation>
    <scope>NUCLEOTIDE SEQUENCE [LARGE SCALE GENOMIC DNA]</scope>
    <source>
        <strain evidence="24">MN2024</strain>
        <tissue evidence="24">Gills</tissue>
    </source>
</reference>
<evidence type="ECO:0000256" key="7">
    <source>
        <dbReference type="ARBA" id="ARBA00022741"/>
    </source>
</evidence>
<feature type="transmembrane region" description="Helical" evidence="22">
    <location>
        <begin position="7"/>
        <end position="30"/>
    </location>
</feature>
<feature type="domain" description="AMP-dependent synthetase/ligase" evidence="23">
    <location>
        <begin position="61"/>
        <end position="389"/>
    </location>
</feature>
<keyword evidence="12 22" id="KW-0472">Membrane</keyword>
<evidence type="ECO:0000256" key="1">
    <source>
        <dbReference type="ARBA" id="ARBA00004651"/>
    </source>
</evidence>
<dbReference type="Gene3D" id="3.40.50.12780">
    <property type="entry name" value="N-terminal domain of ligase-like"/>
    <property type="match status" value="1"/>
</dbReference>
<keyword evidence="5" id="KW-0436">Ligase</keyword>
<comment type="caution">
    <text evidence="24">The sequence shown here is derived from an EMBL/GenBank/DDBJ whole genome shotgun (WGS) entry which is preliminary data.</text>
</comment>
<evidence type="ECO:0000256" key="19">
    <source>
        <dbReference type="ARBA" id="ARBA00060276"/>
    </source>
</evidence>
<name>A0ABD3VXT3_SINWO</name>
<evidence type="ECO:0000256" key="10">
    <source>
        <dbReference type="ARBA" id="ARBA00022989"/>
    </source>
</evidence>
<evidence type="ECO:0000313" key="24">
    <source>
        <dbReference type="EMBL" id="KAL3865946.1"/>
    </source>
</evidence>
<evidence type="ECO:0000259" key="23">
    <source>
        <dbReference type="Pfam" id="PF00501"/>
    </source>
</evidence>
<dbReference type="PROSITE" id="PS00455">
    <property type="entry name" value="AMP_BINDING"/>
    <property type="match status" value="1"/>
</dbReference>
<dbReference type="GO" id="GO:0005778">
    <property type="term" value="C:peroxisomal membrane"/>
    <property type="evidence" value="ECO:0007669"/>
    <property type="project" value="UniProtKB-SubCell"/>
</dbReference>
<keyword evidence="7" id="KW-0547">Nucleotide-binding</keyword>